<evidence type="ECO:0000313" key="2">
    <source>
        <dbReference type="Proteomes" id="UP000685013"/>
    </source>
</evidence>
<dbReference type="PANTHER" id="PTHR37724:SF1">
    <property type="entry name" value="OS02G0564300 PROTEIN"/>
    <property type="match status" value="1"/>
</dbReference>
<dbReference type="EMBL" id="JAGKQH010000003">
    <property type="protein sequence ID" value="KAG6603623.1"/>
    <property type="molecule type" value="Genomic_DNA"/>
</dbReference>
<name>A0AAV6NYC2_9ROSI</name>
<keyword evidence="2" id="KW-1185">Reference proteome</keyword>
<sequence length="89" mass="10298">MSILPIPLAIPSPLRPPLFSLSVSGWFKPPLLLSQSNSDRFLGYNPNSNGRRSKKDKQLLKAWLCRERQIYEMRKRAEFKTAVSELERP</sequence>
<evidence type="ECO:0000313" key="1">
    <source>
        <dbReference type="EMBL" id="KAG6603623.1"/>
    </source>
</evidence>
<accession>A0AAV6NYC2</accession>
<dbReference type="AlphaFoldDB" id="A0AAV6NYC2"/>
<reference evidence="1 2" key="1">
    <citation type="journal article" date="2021" name="Hortic Res">
        <title>The domestication of Cucurbita argyrosperma as revealed by the genome of its wild relative.</title>
        <authorList>
            <person name="Barrera-Redondo J."/>
            <person name="Sanchez-de la Vega G."/>
            <person name="Aguirre-Liguori J.A."/>
            <person name="Castellanos-Morales G."/>
            <person name="Gutierrez-Guerrero Y.T."/>
            <person name="Aguirre-Dugua X."/>
            <person name="Aguirre-Planter E."/>
            <person name="Tenaillon M.I."/>
            <person name="Lira-Saade R."/>
            <person name="Eguiarte L.E."/>
        </authorList>
    </citation>
    <scope>NUCLEOTIDE SEQUENCE [LARGE SCALE GENOMIC DNA]</scope>
    <source>
        <strain evidence="1">JBR-2021</strain>
    </source>
</reference>
<protein>
    <submittedName>
        <fullName evidence="1">Uncharacterized protein</fullName>
    </submittedName>
</protein>
<feature type="non-terminal residue" evidence="1">
    <location>
        <position position="1"/>
    </location>
</feature>
<proteinExistence type="predicted"/>
<dbReference type="PANTHER" id="PTHR37724">
    <property type="entry name" value="OS02G0564300 PROTEIN"/>
    <property type="match status" value="1"/>
</dbReference>
<comment type="caution">
    <text evidence="1">The sequence shown here is derived from an EMBL/GenBank/DDBJ whole genome shotgun (WGS) entry which is preliminary data.</text>
</comment>
<organism evidence="1 2">
    <name type="scientific">Cucurbita argyrosperma subsp. sororia</name>
    <dbReference type="NCBI Taxonomy" id="37648"/>
    <lineage>
        <taxon>Eukaryota</taxon>
        <taxon>Viridiplantae</taxon>
        <taxon>Streptophyta</taxon>
        <taxon>Embryophyta</taxon>
        <taxon>Tracheophyta</taxon>
        <taxon>Spermatophyta</taxon>
        <taxon>Magnoliopsida</taxon>
        <taxon>eudicotyledons</taxon>
        <taxon>Gunneridae</taxon>
        <taxon>Pentapetalae</taxon>
        <taxon>rosids</taxon>
        <taxon>fabids</taxon>
        <taxon>Cucurbitales</taxon>
        <taxon>Cucurbitaceae</taxon>
        <taxon>Cucurbiteae</taxon>
        <taxon>Cucurbita</taxon>
    </lineage>
</organism>
<dbReference type="Proteomes" id="UP000685013">
    <property type="component" value="Chromosome 3"/>
</dbReference>
<gene>
    <name evidence="1" type="ORF">SDJN03_04232</name>
</gene>